<dbReference type="InParanoid" id="A0A0C2WGQ9"/>
<feature type="compositionally biased region" description="Basic and acidic residues" evidence="1">
    <location>
        <begin position="13"/>
        <end position="29"/>
    </location>
</feature>
<feature type="compositionally biased region" description="Basic and acidic residues" evidence="1">
    <location>
        <begin position="72"/>
        <end position="81"/>
    </location>
</feature>
<feature type="region of interest" description="Disordered" evidence="1">
    <location>
        <begin position="1"/>
        <end position="81"/>
    </location>
</feature>
<keyword evidence="3" id="KW-1185">Reference proteome</keyword>
<dbReference type="EMBL" id="KN818535">
    <property type="protein sequence ID" value="KIL55298.1"/>
    <property type="molecule type" value="Genomic_DNA"/>
</dbReference>
<dbReference type="Proteomes" id="UP000054549">
    <property type="component" value="Unassembled WGS sequence"/>
</dbReference>
<evidence type="ECO:0000313" key="3">
    <source>
        <dbReference type="Proteomes" id="UP000054549"/>
    </source>
</evidence>
<dbReference type="HOGENOM" id="CLU_117708_0_0_1"/>
<accession>A0A0C2WGQ9</accession>
<feature type="compositionally biased region" description="Basic and acidic residues" evidence="1">
    <location>
        <begin position="49"/>
        <end position="59"/>
    </location>
</feature>
<feature type="compositionally biased region" description="Polar residues" evidence="1">
    <location>
        <begin position="1"/>
        <end position="12"/>
    </location>
</feature>
<name>A0A0C2WGQ9_AMAMK</name>
<sequence>MSASSSNFPSKSTTRESSHKRKKSEEANIQRKRPSIASRLQPVHLVPNDVRDAQSREIEDGIDPEPPSMNRGDGDVQNREDRDGGILDFAISTNARSIAAKEPKSVNRGDVVVQRGEAPSMSTPQGASNASNQVLPAQNPWVNTGGGAHFQTTHFTGGGHAFGTNSYVYNMTFTNIRSGDGQFTKHERDFVRRSYTSLVKG</sequence>
<proteinExistence type="predicted"/>
<dbReference type="AlphaFoldDB" id="A0A0C2WGQ9"/>
<evidence type="ECO:0000313" key="2">
    <source>
        <dbReference type="EMBL" id="KIL55298.1"/>
    </source>
</evidence>
<gene>
    <name evidence="2" type="ORF">M378DRAFT_640011</name>
</gene>
<reference evidence="2 3" key="1">
    <citation type="submission" date="2014-04" db="EMBL/GenBank/DDBJ databases">
        <title>Evolutionary Origins and Diversification of the Mycorrhizal Mutualists.</title>
        <authorList>
            <consortium name="DOE Joint Genome Institute"/>
            <consortium name="Mycorrhizal Genomics Consortium"/>
            <person name="Kohler A."/>
            <person name="Kuo A."/>
            <person name="Nagy L.G."/>
            <person name="Floudas D."/>
            <person name="Copeland A."/>
            <person name="Barry K.W."/>
            <person name="Cichocki N."/>
            <person name="Veneault-Fourrey C."/>
            <person name="LaButti K."/>
            <person name="Lindquist E.A."/>
            <person name="Lipzen A."/>
            <person name="Lundell T."/>
            <person name="Morin E."/>
            <person name="Murat C."/>
            <person name="Riley R."/>
            <person name="Ohm R."/>
            <person name="Sun H."/>
            <person name="Tunlid A."/>
            <person name="Henrissat B."/>
            <person name="Grigoriev I.V."/>
            <person name="Hibbett D.S."/>
            <person name="Martin F."/>
        </authorList>
    </citation>
    <scope>NUCLEOTIDE SEQUENCE [LARGE SCALE GENOMIC DNA]</scope>
    <source>
        <strain evidence="2 3">Koide BX008</strain>
    </source>
</reference>
<organism evidence="2 3">
    <name type="scientific">Amanita muscaria (strain Koide BX008)</name>
    <dbReference type="NCBI Taxonomy" id="946122"/>
    <lineage>
        <taxon>Eukaryota</taxon>
        <taxon>Fungi</taxon>
        <taxon>Dikarya</taxon>
        <taxon>Basidiomycota</taxon>
        <taxon>Agaricomycotina</taxon>
        <taxon>Agaricomycetes</taxon>
        <taxon>Agaricomycetidae</taxon>
        <taxon>Agaricales</taxon>
        <taxon>Pluteineae</taxon>
        <taxon>Amanitaceae</taxon>
        <taxon>Amanita</taxon>
    </lineage>
</organism>
<protein>
    <submittedName>
        <fullName evidence="2">Uncharacterized protein</fullName>
    </submittedName>
</protein>
<evidence type="ECO:0000256" key="1">
    <source>
        <dbReference type="SAM" id="MobiDB-lite"/>
    </source>
</evidence>